<dbReference type="PANTHER" id="PTHR30546">
    <property type="entry name" value="FLAVODOXIN-RELATED PROTEIN WRBA-RELATED"/>
    <property type="match status" value="1"/>
</dbReference>
<keyword evidence="3" id="KW-1185">Reference proteome</keyword>
<name>A0A078F7J8_BRANA</name>
<dbReference type="InterPro" id="IPR029039">
    <property type="entry name" value="Flavoprotein-like_sf"/>
</dbReference>
<dbReference type="Gramene" id="CDY09361">
    <property type="protein sequence ID" value="CDY09361"/>
    <property type="gene ID" value="GSBRNA2T00030826001"/>
</dbReference>
<dbReference type="EMBL" id="LK031995">
    <property type="protein sequence ID" value="CDY09361.1"/>
    <property type="molecule type" value="Genomic_DNA"/>
</dbReference>
<accession>A0A078F7J8</accession>
<proteinExistence type="inferred from homology"/>
<dbReference type="OMA" id="INSVEGC"/>
<dbReference type="Gene3D" id="3.40.50.360">
    <property type="match status" value="1"/>
</dbReference>
<dbReference type="PaxDb" id="3708-A0A078F7J8"/>
<dbReference type="PANTHER" id="PTHR30546:SF46">
    <property type="entry name" value="NAD(P)H DEHYDROGENASE (QUINONE) FQR1-LIKE 1-RELATED"/>
    <property type="match status" value="1"/>
</dbReference>
<organism evidence="2 3">
    <name type="scientific">Brassica napus</name>
    <name type="common">Rape</name>
    <dbReference type="NCBI Taxonomy" id="3708"/>
    <lineage>
        <taxon>Eukaryota</taxon>
        <taxon>Viridiplantae</taxon>
        <taxon>Streptophyta</taxon>
        <taxon>Embryophyta</taxon>
        <taxon>Tracheophyta</taxon>
        <taxon>Spermatophyta</taxon>
        <taxon>Magnoliopsida</taxon>
        <taxon>eudicotyledons</taxon>
        <taxon>Gunneridae</taxon>
        <taxon>Pentapetalae</taxon>
        <taxon>rosids</taxon>
        <taxon>malvids</taxon>
        <taxon>Brassicales</taxon>
        <taxon>Brassicaceae</taxon>
        <taxon>Brassiceae</taxon>
        <taxon>Brassica</taxon>
    </lineage>
</organism>
<reference evidence="2 3" key="1">
    <citation type="journal article" date="2014" name="Science">
        <title>Plant genetics. Early allopolyploid evolution in the post-Neolithic Brassica napus oilseed genome.</title>
        <authorList>
            <person name="Chalhoub B."/>
            <person name="Denoeud F."/>
            <person name="Liu S."/>
            <person name="Parkin I.A."/>
            <person name="Tang H."/>
            <person name="Wang X."/>
            <person name="Chiquet J."/>
            <person name="Belcram H."/>
            <person name="Tong C."/>
            <person name="Samans B."/>
            <person name="Correa M."/>
            <person name="Da Silva C."/>
            <person name="Just J."/>
            <person name="Falentin C."/>
            <person name="Koh C.S."/>
            <person name="Le Clainche I."/>
            <person name="Bernard M."/>
            <person name="Bento P."/>
            <person name="Noel B."/>
            <person name="Labadie K."/>
            <person name="Alberti A."/>
            <person name="Charles M."/>
            <person name="Arnaud D."/>
            <person name="Guo H."/>
            <person name="Daviaud C."/>
            <person name="Alamery S."/>
            <person name="Jabbari K."/>
            <person name="Zhao M."/>
            <person name="Edger P.P."/>
            <person name="Chelaifa H."/>
            <person name="Tack D."/>
            <person name="Lassalle G."/>
            <person name="Mestiri I."/>
            <person name="Schnel N."/>
            <person name="Le Paslier M.C."/>
            <person name="Fan G."/>
            <person name="Renault V."/>
            <person name="Bayer P.E."/>
            <person name="Golicz A.A."/>
            <person name="Manoli S."/>
            <person name="Lee T.H."/>
            <person name="Thi V.H."/>
            <person name="Chalabi S."/>
            <person name="Hu Q."/>
            <person name="Fan C."/>
            <person name="Tollenaere R."/>
            <person name="Lu Y."/>
            <person name="Battail C."/>
            <person name="Shen J."/>
            <person name="Sidebottom C.H."/>
            <person name="Wang X."/>
            <person name="Canaguier A."/>
            <person name="Chauveau A."/>
            <person name="Berard A."/>
            <person name="Deniot G."/>
            <person name="Guan M."/>
            <person name="Liu Z."/>
            <person name="Sun F."/>
            <person name="Lim Y.P."/>
            <person name="Lyons E."/>
            <person name="Town C.D."/>
            <person name="Bancroft I."/>
            <person name="Wang X."/>
            <person name="Meng J."/>
            <person name="Ma J."/>
            <person name="Pires J.C."/>
            <person name="King G.J."/>
            <person name="Brunel D."/>
            <person name="Delourme R."/>
            <person name="Renard M."/>
            <person name="Aury J.M."/>
            <person name="Adams K.L."/>
            <person name="Batley J."/>
            <person name="Snowdon R.J."/>
            <person name="Tost J."/>
            <person name="Edwards D."/>
            <person name="Zhou Y."/>
            <person name="Hua W."/>
            <person name="Sharpe A.G."/>
            <person name="Paterson A.H."/>
            <person name="Guan C."/>
            <person name="Wincker P."/>
        </authorList>
    </citation>
    <scope>NUCLEOTIDE SEQUENCE [LARGE SCALE GENOMIC DNA]</scope>
    <source>
        <strain evidence="3">cv. Darmor-bzh</strain>
    </source>
</reference>
<sequence>MCKHLEKLAQEIRKGAASVDGVDPKLWQVSQDAPKDLLSKLSAPPKSDAPLITPSDLAEADEFVFGFPTRFSMMAGQF</sequence>
<gene>
    <name evidence="2" type="primary">BnaA02g26490D</name>
    <name evidence="2" type="ORF">GSBRNA2T00030826001</name>
</gene>
<dbReference type="SUPFAM" id="SSF52218">
    <property type="entry name" value="Flavoproteins"/>
    <property type="match status" value="1"/>
</dbReference>
<dbReference type="STRING" id="3708.A0A078F7J8"/>
<dbReference type="AlphaFoldDB" id="A0A078F7J8"/>
<evidence type="ECO:0000313" key="3">
    <source>
        <dbReference type="Proteomes" id="UP000028999"/>
    </source>
</evidence>
<protein>
    <submittedName>
        <fullName evidence="2">BnaA02g26490D protein</fullName>
    </submittedName>
</protein>
<dbReference type="Proteomes" id="UP000028999">
    <property type="component" value="Unassembled WGS sequence"/>
</dbReference>
<comment type="similarity">
    <text evidence="1">Belongs to the WrbA family.</text>
</comment>
<evidence type="ECO:0000256" key="1">
    <source>
        <dbReference type="ARBA" id="ARBA00006961"/>
    </source>
</evidence>
<evidence type="ECO:0000313" key="2">
    <source>
        <dbReference type="EMBL" id="CDY09361.1"/>
    </source>
</evidence>